<dbReference type="KEGG" id="psez:HME7025_00293"/>
<dbReference type="Proteomes" id="UP000245468">
    <property type="component" value="Chromosome"/>
</dbReference>
<evidence type="ECO:0000313" key="3">
    <source>
        <dbReference type="Proteomes" id="UP000245468"/>
    </source>
</evidence>
<organism evidence="2 3">
    <name type="scientific">Aquirufa nivalisilvae</name>
    <dbReference type="NCBI Taxonomy" id="2516557"/>
    <lineage>
        <taxon>Bacteria</taxon>
        <taxon>Pseudomonadati</taxon>
        <taxon>Bacteroidota</taxon>
        <taxon>Cytophagia</taxon>
        <taxon>Cytophagales</taxon>
        <taxon>Flectobacillaceae</taxon>
        <taxon>Aquirufa</taxon>
    </lineage>
</organism>
<name>A0A2S2DS29_9BACT</name>
<keyword evidence="1" id="KW-0812">Transmembrane</keyword>
<reference evidence="3" key="1">
    <citation type="submission" date="2018-05" db="EMBL/GenBank/DDBJ databases">
        <title>Pseudarcicella sp. HME7025 Genome sequencing and assembly.</title>
        <authorList>
            <person name="Kim H."/>
            <person name="Kang H."/>
            <person name="Joh K."/>
        </authorList>
    </citation>
    <scope>NUCLEOTIDE SEQUENCE [LARGE SCALE GENOMIC DNA]</scope>
    <source>
        <strain evidence="3">HME7025</strain>
    </source>
</reference>
<gene>
    <name evidence="2" type="ORF">HME7025_00293</name>
</gene>
<dbReference type="EMBL" id="CP029346">
    <property type="protein sequence ID" value="AWL08176.1"/>
    <property type="molecule type" value="Genomic_DNA"/>
</dbReference>
<accession>A0A2S2DS29</accession>
<evidence type="ECO:0000256" key="1">
    <source>
        <dbReference type="SAM" id="Phobius"/>
    </source>
</evidence>
<proteinExistence type="predicted"/>
<sequence length="43" mass="4949">MKEFAGRLLFIAFVCLAFLIAINFKEIKNGYLKGYYQASSKKI</sequence>
<dbReference type="AlphaFoldDB" id="A0A2S2DS29"/>
<keyword evidence="1" id="KW-0472">Membrane</keyword>
<dbReference type="RefSeq" id="WP_262495130.1">
    <property type="nucleotide sequence ID" value="NZ_CP029346.1"/>
</dbReference>
<evidence type="ECO:0000313" key="2">
    <source>
        <dbReference type="EMBL" id="AWL08176.1"/>
    </source>
</evidence>
<keyword evidence="1" id="KW-1133">Transmembrane helix</keyword>
<protein>
    <submittedName>
        <fullName evidence="2">Uncharacterized protein</fullName>
    </submittedName>
</protein>
<keyword evidence="3" id="KW-1185">Reference proteome</keyword>
<feature type="transmembrane region" description="Helical" evidence="1">
    <location>
        <begin position="6"/>
        <end position="24"/>
    </location>
</feature>